<comment type="caution">
    <text evidence="5">The sequence shown here is derived from an EMBL/GenBank/DDBJ whole genome shotgun (WGS) entry which is preliminary data.</text>
</comment>
<feature type="active site" description="Nucleophile" evidence="3">
    <location>
        <position position="115"/>
    </location>
</feature>
<accession>A0A4Q7P329</accession>
<evidence type="ECO:0000256" key="1">
    <source>
        <dbReference type="ARBA" id="ARBA00022801"/>
    </source>
</evidence>
<dbReference type="Proteomes" id="UP000292927">
    <property type="component" value="Unassembled WGS sequence"/>
</dbReference>
<feature type="binding site" evidence="4">
    <location>
        <position position="254"/>
    </location>
    <ligand>
        <name>substrate</name>
    </ligand>
</feature>
<dbReference type="AlphaFoldDB" id="A0A4Q7P329"/>
<gene>
    <name evidence="5" type="ORF">EV209_2163</name>
</gene>
<keyword evidence="6" id="KW-1185">Reference proteome</keyword>
<name>A0A4Q7P329_9FIRM</name>
<dbReference type="PANTHER" id="PTHR36845">
    <property type="entry name" value="HYDROLASE, PUTATIVE (AFU_ORTHOLOGUE AFUA_7G05090)-RELATED"/>
    <property type="match status" value="1"/>
</dbReference>
<dbReference type="OrthoDB" id="428577at2"/>
<evidence type="ECO:0000256" key="2">
    <source>
        <dbReference type="ARBA" id="ARBA00038358"/>
    </source>
</evidence>
<evidence type="ECO:0000256" key="4">
    <source>
        <dbReference type="PIRSR" id="PIRSR610905-2"/>
    </source>
</evidence>
<keyword evidence="1 5" id="KW-0378">Hydrolase</keyword>
<dbReference type="InterPro" id="IPR008928">
    <property type="entry name" value="6-hairpin_glycosidase_sf"/>
</dbReference>
<dbReference type="InterPro" id="IPR012341">
    <property type="entry name" value="6hp_glycosidase-like_sf"/>
</dbReference>
<comment type="similarity">
    <text evidence="2">Belongs to the glycosyl hydrolase 88 family.</text>
</comment>
<protein>
    <submittedName>
        <fullName evidence="5">Unsaturated chondroitin disaccharide hydrolase</fullName>
    </submittedName>
</protein>
<proteinExistence type="inferred from homology"/>
<feature type="binding site" evidence="4">
    <location>
        <position position="115"/>
    </location>
    <ligand>
        <name>substrate</name>
    </ligand>
</feature>
<dbReference type="GO" id="GO:0052757">
    <property type="term" value="F:chondroitin hydrolase activity"/>
    <property type="evidence" value="ECO:0007669"/>
    <property type="project" value="TreeGrafter"/>
</dbReference>
<dbReference type="InterPro" id="IPR010905">
    <property type="entry name" value="Glyco_hydro_88"/>
</dbReference>
<dbReference type="RefSeq" id="WP_130435442.1">
    <property type="nucleotide sequence ID" value="NZ_SGXF01000004.1"/>
</dbReference>
<dbReference type="Gene3D" id="1.50.10.10">
    <property type="match status" value="1"/>
</dbReference>
<sequence>MSKRNDALKNVLSQQDVSWAEGIFEKIQEKMAWVSEKSKDKIPYTTINGTYDNRAFDGKDNVSELGVCWWTNGFWAGMLWQMYHATGDKRYAEIAKFTEEQLDHCLEGYYGLHHDVGFMWLHSAVADYRLTGDADGRRRGMHAANILAGRFNPVGKFIRAWNDNEETGEKKTGWAIIDCMMNIPLLYWAAEETEDPRYKQIAMMHADTAMGSFIRPDGSSNHIVEFDPNTGELVQTFGGQGYENGSAWTRGQSWAVYGFTLSYLHTGKQEYLDTAKRVAHYFISNIPEDGFIPVDFRSPKEPKWEDSTAAAITACGLIELAGCVSEHEKHLYLDAAMKMLKALGDHRCNWTKDCDNIVEKCTAAYHDKEHEFSIIYGDYFFIEAILKLLDKDFLIW</sequence>
<evidence type="ECO:0000313" key="5">
    <source>
        <dbReference type="EMBL" id="RZS94323.1"/>
    </source>
</evidence>
<dbReference type="SUPFAM" id="SSF48208">
    <property type="entry name" value="Six-hairpin glycosidases"/>
    <property type="match status" value="1"/>
</dbReference>
<feature type="binding site" evidence="4">
    <location>
        <position position="178"/>
    </location>
    <ligand>
        <name>substrate</name>
    </ligand>
</feature>
<feature type="active site" description="Proton donor" evidence="3">
    <location>
        <position position="178"/>
    </location>
</feature>
<evidence type="ECO:0000313" key="6">
    <source>
        <dbReference type="Proteomes" id="UP000292927"/>
    </source>
</evidence>
<feature type="binding site" evidence="4">
    <location>
        <position position="250"/>
    </location>
    <ligand>
        <name>substrate</name>
    </ligand>
</feature>
<dbReference type="PANTHER" id="PTHR36845:SF1">
    <property type="entry name" value="HYDROLASE, PUTATIVE (AFU_ORTHOLOGUE AFUA_7G05090)-RELATED"/>
    <property type="match status" value="1"/>
</dbReference>
<dbReference type="Pfam" id="PF07470">
    <property type="entry name" value="Glyco_hydro_88"/>
    <property type="match status" value="1"/>
</dbReference>
<organism evidence="5 6">
    <name type="scientific">Cuneatibacter caecimuris</name>
    <dbReference type="NCBI Taxonomy" id="1796618"/>
    <lineage>
        <taxon>Bacteria</taxon>
        <taxon>Bacillati</taxon>
        <taxon>Bacillota</taxon>
        <taxon>Clostridia</taxon>
        <taxon>Lachnospirales</taxon>
        <taxon>Lachnospiraceae</taxon>
        <taxon>Cuneatibacter</taxon>
    </lineage>
</organism>
<dbReference type="InterPro" id="IPR052369">
    <property type="entry name" value="UG_Glycosaminoglycan_Hydrolase"/>
</dbReference>
<dbReference type="GO" id="GO:0000272">
    <property type="term" value="P:polysaccharide catabolic process"/>
    <property type="evidence" value="ECO:0007669"/>
    <property type="project" value="TreeGrafter"/>
</dbReference>
<reference evidence="5 6" key="1">
    <citation type="submission" date="2019-02" db="EMBL/GenBank/DDBJ databases">
        <title>Genomic Encyclopedia of Type Strains, Phase IV (KMG-IV): sequencing the most valuable type-strain genomes for metagenomic binning, comparative biology and taxonomic classification.</title>
        <authorList>
            <person name="Goeker M."/>
        </authorList>
    </citation>
    <scope>NUCLEOTIDE SEQUENCE [LARGE SCALE GENOMIC DNA]</scope>
    <source>
        <strain evidence="5 6">DSM 29486</strain>
    </source>
</reference>
<evidence type="ECO:0000256" key="3">
    <source>
        <dbReference type="PIRSR" id="PIRSR610905-1"/>
    </source>
</evidence>
<dbReference type="EMBL" id="SGXF01000004">
    <property type="protein sequence ID" value="RZS94323.1"/>
    <property type="molecule type" value="Genomic_DNA"/>
</dbReference>